<evidence type="ECO:0000259" key="2">
    <source>
        <dbReference type="PROSITE" id="PS50975"/>
    </source>
</evidence>
<dbReference type="Proteomes" id="UP000653076">
    <property type="component" value="Unassembled WGS sequence"/>
</dbReference>
<dbReference type="PROSITE" id="PS50975">
    <property type="entry name" value="ATP_GRASP"/>
    <property type="match status" value="1"/>
</dbReference>
<dbReference type="Pfam" id="PF18604">
    <property type="entry name" value="PreAtp-grasp"/>
    <property type="match status" value="1"/>
</dbReference>
<evidence type="ECO:0000313" key="3">
    <source>
        <dbReference type="EMBL" id="GIJ29225.1"/>
    </source>
</evidence>
<dbReference type="Gene3D" id="3.30.470.20">
    <property type="entry name" value="ATP-grasp fold, B domain"/>
    <property type="match status" value="1"/>
</dbReference>
<sequence>MPNKILLMNYGLNCTIGVYRQMWMVEEGDIVVSAIPVDEEFLAYVCAVSGFDRDRITVLNIGRDVTEEVLASPELAGQLRPLLGGSTAWQLLPAAFTEGVAVLAERLGLPLDIGLRFTAQRGPDLLNRKSHFRQLAAGARVSIPDGCVVTTLPELTAAVERYLPKTGTVIIKRDDDLGGHGNRAVTTKEAGPLSGVRQTVSVNGNIPEVAARLWEELADPGSHVLVVESYHTAERIFFYEYLIDADGSFRILDTGIRRDVPGDPGAAALVWLGLELPADLGASAAAQALTQSAQLVGLAARLGYRGHLNVDGITTAEGEVLFNEMNARWGGCTSLHHIGVNVFGENYADHHVISGMRVITPMVLADAVDLLRRHGLDFSRETGEGVIVLGFDTELGKATECVLVGPSRAGVRKLEQRVREVAGTVSDPALVE</sequence>
<organism evidence="3 4">
    <name type="scientific">Micromonospora qiuiae</name>
    <dbReference type="NCBI Taxonomy" id="502268"/>
    <lineage>
        <taxon>Bacteria</taxon>
        <taxon>Bacillati</taxon>
        <taxon>Actinomycetota</taxon>
        <taxon>Actinomycetes</taxon>
        <taxon>Micromonosporales</taxon>
        <taxon>Micromonosporaceae</taxon>
        <taxon>Micromonospora</taxon>
    </lineage>
</organism>
<evidence type="ECO:0000256" key="1">
    <source>
        <dbReference type="PROSITE-ProRule" id="PRU00409"/>
    </source>
</evidence>
<accession>A0ABQ4JG59</accession>
<dbReference type="SUPFAM" id="SSF56059">
    <property type="entry name" value="Glutathione synthetase ATP-binding domain-like"/>
    <property type="match status" value="1"/>
</dbReference>
<keyword evidence="4" id="KW-1185">Reference proteome</keyword>
<evidence type="ECO:0000313" key="4">
    <source>
        <dbReference type="Proteomes" id="UP000653076"/>
    </source>
</evidence>
<name>A0ABQ4JG59_9ACTN</name>
<keyword evidence="1" id="KW-0547">Nucleotide-binding</keyword>
<gene>
    <name evidence="3" type="ORF">Vqi01_43870</name>
</gene>
<dbReference type="RefSeq" id="WP_204036698.1">
    <property type="nucleotide sequence ID" value="NZ_BOPC01000064.1"/>
</dbReference>
<proteinExistence type="predicted"/>
<keyword evidence="1" id="KW-0067">ATP-binding</keyword>
<dbReference type="InterPro" id="IPR011761">
    <property type="entry name" value="ATP-grasp"/>
</dbReference>
<dbReference type="InterPro" id="IPR040754">
    <property type="entry name" value="PreAtp-grasp"/>
</dbReference>
<reference evidence="3 4" key="1">
    <citation type="submission" date="2021-01" db="EMBL/GenBank/DDBJ databases">
        <title>Whole genome shotgun sequence of Verrucosispora qiuiae NBRC 106684.</title>
        <authorList>
            <person name="Komaki H."/>
            <person name="Tamura T."/>
        </authorList>
    </citation>
    <scope>NUCLEOTIDE SEQUENCE [LARGE SCALE GENOMIC DNA]</scope>
    <source>
        <strain evidence="3 4">NBRC 106684</strain>
    </source>
</reference>
<protein>
    <recommendedName>
        <fullName evidence="2">ATP-grasp domain-containing protein</fullName>
    </recommendedName>
</protein>
<comment type="caution">
    <text evidence="3">The sequence shown here is derived from an EMBL/GenBank/DDBJ whole genome shotgun (WGS) entry which is preliminary data.</text>
</comment>
<dbReference type="EMBL" id="BOPC01000064">
    <property type="protein sequence ID" value="GIJ29225.1"/>
    <property type="molecule type" value="Genomic_DNA"/>
</dbReference>
<feature type="domain" description="ATP-grasp" evidence="2">
    <location>
        <begin position="133"/>
        <end position="356"/>
    </location>
</feature>